<dbReference type="GO" id="GO:0097150">
    <property type="term" value="P:neuronal stem cell population maintenance"/>
    <property type="evidence" value="ECO:0007669"/>
    <property type="project" value="Ensembl"/>
</dbReference>
<dbReference type="CDD" id="cd20060">
    <property type="entry name" value="FH_FOXO1"/>
    <property type="match status" value="1"/>
</dbReference>
<name>H0ZP39_TAEGU</name>
<keyword evidence="6" id="KW-0804">Transcription</keyword>
<organism evidence="11 12">
    <name type="scientific">Taeniopygia guttata</name>
    <name type="common">Zebra finch</name>
    <name type="synonym">Poephila guttata</name>
    <dbReference type="NCBI Taxonomy" id="59729"/>
    <lineage>
        <taxon>Eukaryota</taxon>
        <taxon>Metazoa</taxon>
        <taxon>Chordata</taxon>
        <taxon>Craniata</taxon>
        <taxon>Vertebrata</taxon>
        <taxon>Euteleostomi</taxon>
        <taxon>Archelosauria</taxon>
        <taxon>Archosauria</taxon>
        <taxon>Dinosauria</taxon>
        <taxon>Saurischia</taxon>
        <taxon>Theropoda</taxon>
        <taxon>Coelurosauria</taxon>
        <taxon>Aves</taxon>
        <taxon>Neognathae</taxon>
        <taxon>Neoaves</taxon>
        <taxon>Telluraves</taxon>
        <taxon>Australaves</taxon>
        <taxon>Passeriformes</taxon>
        <taxon>Passeroidea</taxon>
        <taxon>Estrildidae</taxon>
        <taxon>Estrildinae</taxon>
        <taxon>Taeniopygia</taxon>
    </lineage>
</organism>
<evidence type="ECO:0000313" key="12">
    <source>
        <dbReference type="Proteomes" id="UP000007754"/>
    </source>
</evidence>
<dbReference type="STRING" id="59729.ENSTGUP00000012368"/>
<dbReference type="GO" id="GO:0008013">
    <property type="term" value="F:beta-catenin binding"/>
    <property type="evidence" value="ECO:0007669"/>
    <property type="project" value="Ensembl"/>
</dbReference>
<feature type="compositionally biased region" description="Low complexity" evidence="9">
    <location>
        <begin position="69"/>
        <end position="80"/>
    </location>
</feature>
<dbReference type="Pfam" id="PF16676">
    <property type="entry name" value="FOXO-TAD"/>
    <property type="match status" value="1"/>
</dbReference>
<dbReference type="InterPro" id="IPR032067">
    <property type="entry name" value="FOXO-TAD"/>
</dbReference>
<evidence type="ECO:0000256" key="2">
    <source>
        <dbReference type="ARBA" id="ARBA00004496"/>
    </source>
</evidence>
<keyword evidence="12" id="KW-1185">Reference proteome</keyword>
<dbReference type="GO" id="GO:0045722">
    <property type="term" value="P:positive regulation of gluconeogenesis"/>
    <property type="evidence" value="ECO:0007669"/>
    <property type="project" value="Ensembl"/>
</dbReference>
<dbReference type="GO" id="GO:0031490">
    <property type="term" value="F:chromatin DNA binding"/>
    <property type="evidence" value="ECO:0007669"/>
    <property type="project" value="Ensembl"/>
</dbReference>
<reference evidence="11 12" key="1">
    <citation type="journal article" date="2010" name="Nature">
        <title>The genome of a songbird.</title>
        <authorList>
            <person name="Warren W.C."/>
            <person name="Clayton D.F."/>
            <person name="Ellegren H."/>
            <person name="Arnold A.P."/>
            <person name="Hillier L.W."/>
            <person name="Kunstner A."/>
            <person name="Searle S."/>
            <person name="White S."/>
            <person name="Vilella A.J."/>
            <person name="Fairley S."/>
            <person name="Heger A."/>
            <person name="Kong L."/>
            <person name="Ponting C.P."/>
            <person name="Jarvis E.D."/>
            <person name="Mello C.V."/>
            <person name="Minx P."/>
            <person name="Lovell P."/>
            <person name="Velho T.A."/>
            <person name="Ferris M."/>
            <person name="Balakrishnan C.N."/>
            <person name="Sinha S."/>
            <person name="Blatti C."/>
            <person name="London S.E."/>
            <person name="Li Y."/>
            <person name="Lin Y.C."/>
            <person name="George J."/>
            <person name="Sweedler J."/>
            <person name="Southey B."/>
            <person name="Gunaratne P."/>
            <person name="Watson M."/>
            <person name="Nam K."/>
            <person name="Backstrom N."/>
            <person name="Smeds L."/>
            <person name="Nabholz B."/>
            <person name="Itoh Y."/>
            <person name="Whitney O."/>
            <person name="Pfenning A.R."/>
            <person name="Howard J."/>
            <person name="Volker M."/>
            <person name="Skinner B.M."/>
            <person name="Griffin D.K."/>
            <person name="Ye L."/>
            <person name="McLaren W.M."/>
            <person name="Flicek P."/>
            <person name="Quesada V."/>
            <person name="Velasco G."/>
            <person name="Lopez-Otin C."/>
            <person name="Puente X.S."/>
            <person name="Olender T."/>
            <person name="Lancet D."/>
            <person name="Smit A.F."/>
            <person name="Hubley R."/>
            <person name="Konkel M.K."/>
            <person name="Walker J.A."/>
            <person name="Batzer M.A."/>
            <person name="Gu W."/>
            <person name="Pollock D.D."/>
            <person name="Chen L."/>
            <person name="Cheng Z."/>
            <person name="Eichler E.E."/>
            <person name="Stapley J."/>
            <person name="Slate J."/>
            <person name="Ekblom R."/>
            <person name="Birkhead T."/>
            <person name="Burke T."/>
            <person name="Burt D."/>
            <person name="Scharff C."/>
            <person name="Adam I."/>
            <person name="Richard H."/>
            <person name="Sultan M."/>
            <person name="Soldatov A."/>
            <person name="Lehrach H."/>
            <person name="Edwards S.V."/>
            <person name="Yang S.P."/>
            <person name="Li X."/>
            <person name="Graves T."/>
            <person name="Fulton L."/>
            <person name="Nelson J."/>
            <person name="Chinwalla A."/>
            <person name="Hou S."/>
            <person name="Mardis E.R."/>
            <person name="Wilson R.K."/>
        </authorList>
    </citation>
    <scope>NUCLEOTIDE SEQUENCE [LARGE SCALE GENOMIC DNA]</scope>
</reference>
<dbReference type="GO" id="GO:0034599">
    <property type="term" value="P:cellular response to oxidative stress"/>
    <property type="evidence" value="ECO:0007669"/>
    <property type="project" value="Ensembl"/>
</dbReference>
<evidence type="ECO:0000259" key="10">
    <source>
        <dbReference type="PROSITE" id="PS50039"/>
    </source>
</evidence>
<evidence type="ECO:0000256" key="9">
    <source>
        <dbReference type="SAM" id="MobiDB-lite"/>
    </source>
</evidence>
<dbReference type="GO" id="GO:2000377">
    <property type="term" value="P:regulation of reactive oxygen species metabolic process"/>
    <property type="evidence" value="ECO:0007669"/>
    <property type="project" value="Ensembl"/>
</dbReference>
<dbReference type="GO" id="GO:0005634">
    <property type="term" value="C:nucleus"/>
    <property type="evidence" value="ECO:0007669"/>
    <property type="project" value="UniProtKB-SubCell"/>
</dbReference>
<dbReference type="InterPro" id="IPR001766">
    <property type="entry name" value="Fork_head_dom"/>
</dbReference>
<protein>
    <submittedName>
        <fullName evidence="11">Forkhead box O1</fullName>
    </submittedName>
</protein>
<feature type="compositionally biased region" description="Low complexity" evidence="9">
    <location>
        <begin position="188"/>
        <end position="200"/>
    </location>
</feature>
<dbReference type="GO" id="GO:0001227">
    <property type="term" value="F:DNA-binding transcription repressor activity, RNA polymerase II-specific"/>
    <property type="evidence" value="ECO:0007669"/>
    <property type="project" value="Ensembl"/>
</dbReference>
<dbReference type="GO" id="GO:0043066">
    <property type="term" value="P:negative regulation of apoptotic process"/>
    <property type="evidence" value="ECO:0007669"/>
    <property type="project" value="Ensembl"/>
</dbReference>
<dbReference type="GO" id="GO:0046676">
    <property type="term" value="P:negative regulation of insulin secretion"/>
    <property type="evidence" value="ECO:0007669"/>
    <property type="project" value="Ensembl"/>
</dbReference>
<keyword evidence="5 8" id="KW-0238">DNA-binding</keyword>
<evidence type="ECO:0000256" key="8">
    <source>
        <dbReference type="PROSITE-ProRule" id="PRU00089"/>
    </source>
</evidence>
<evidence type="ECO:0000313" key="11">
    <source>
        <dbReference type="Ensembl" id="ENSTGUP00000012368.2"/>
    </source>
</evidence>
<dbReference type="GO" id="GO:1990841">
    <property type="term" value="F:promoter-specific chromatin binding"/>
    <property type="evidence" value="ECO:0007669"/>
    <property type="project" value="Ensembl"/>
</dbReference>
<dbReference type="InterPro" id="IPR030456">
    <property type="entry name" value="TF_fork_head_CS_2"/>
</dbReference>
<feature type="region of interest" description="Disordered" evidence="9">
    <location>
        <begin position="249"/>
        <end position="286"/>
    </location>
</feature>
<dbReference type="GO" id="GO:0031625">
    <property type="term" value="F:ubiquitin protein ligase binding"/>
    <property type="evidence" value="ECO:0007669"/>
    <property type="project" value="Ensembl"/>
</dbReference>
<dbReference type="GO" id="GO:0006915">
    <property type="term" value="P:apoptotic process"/>
    <property type="evidence" value="ECO:0007669"/>
    <property type="project" value="Ensembl"/>
</dbReference>
<dbReference type="FunFam" id="1.10.10.10:FF:000032">
    <property type="entry name" value="Forkhead box protein O4"/>
    <property type="match status" value="1"/>
</dbReference>
<feature type="compositionally biased region" description="Polar residues" evidence="9">
    <location>
        <begin position="437"/>
        <end position="454"/>
    </location>
</feature>
<dbReference type="GO" id="GO:0010508">
    <property type="term" value="P:positive regulation of autophagy"/>
    <property type="evidence" value="ECO:0007669"/>
    <property type="project" value="Ensembl"/>
</dbReference>
<feature type="compositionally biased region" description="Low complexity" evidence="9">
    <location>
        <begin position="37"/>
        <end position="58"/>
    </location>
</feature>
<feature type="compositionally biased region" description="Basic residues" evidence="9">
    <location>
        <begin position="392"/>
        <end position="403"/>
    </location>
</feature>
<dbReference type="GO" id="GO:0005737">
    <property type="term" value="C:cytoplasm"/>
    <property type="evidence" value="ECO:0007669"/>
    <property type="project" value="UniProtKB-SubCell"/>
</dbReference>
<dbReference type="Gene3D" id="1.10.10.10">
    <property type="entry name" value="Winged helix-like DNA-binding domain superfamily/Winged helix DNA-binding domain"/>
    <property type="match status" value="1"/>
</dbReference>
<dbReference type="GO" id="GO:0001228">
    <property type="term" value="F:DNA-binding transcription activator activity, RNA polymerase II-specific"/>
    <property type="evidence" value="ECO:0007669"/>
    <property type="project" value="Ensembl"/>
</dbReference>
<dbReference type="PANTHER" id="PTHR45767">
    <property type="entry name" value="FORKHEAD BOX PROTEIN O"/>
    <property type="match status" value="1"/>
</dbReference>
<feature type="compositionally biased region" description="Polar residues" evidence="9">
    <location>
        <begin position="170"/>
        <end position="179"/>
    </location>
</feature>
<dbReference type="Pfam" id="PF00250">
    <property type="entry name" value="Forkhead"/>
    <property type="match status" value="1"/>
</dbReference>
<feature type="compositionally biased region" description="Basic residues" evidence="9">
    <location>
        <begin position="1"/>
        <end position="17"/>
    </location>
</feature>
<dbReference type="GO" id="GO:0032873">
    <property type="term" value="P:negative regulation of stress-activated MAPK cascade"/>
    <property type="evidence" value="ECO:0007669"/>
    <property type="project" value="Ensembl"/>
</dbReference>
<evidence type="ECO:0000256" key="7">
    <source>
        <dbReference type="ARBA" id="ARBA00023242"/>
    </source>
</evidence>
<dbReference type="PROSITE" id="PS50039">
    <property type="entry name" value="FORK_HEAD_3"/>
    <property type="match status" value="1"/>
</dbReference>
<dbReference type="InParanoid" id="H0ZP39"/>
<dbReference type="InterPro" id="IPR047408">
    <property type="entry name" value="FH_FOXO1"/>
</dbReference>
<accession>H0ZP39</accession>
<dbReference type="GO" id="GO:0090090">
    <property type="term" value="P:negative regulation of canonical Wnt signaling pathway"/>
    <property type="evidence" value="ECO:0007669"/>
    <property type="project" value="Ensembl"/>
</dbReference>
<dbReference type="GO" id="GO:0006974">
    <property type="term" value="P:DNA damage response"/>
    <property type="evidence" value="ECO:0007669"/>
    <property type="project" value="Ensembl"/>
</dbReference>
<dbReference type="GO" id="GO:0000978">
    <property type="term" value="F:RNA polymerase II cis-regulatory region sequence-specific DNA binding"/>
    <property type="evidence" value="ECO:0007669"/>
    <property type="project" value="Ensembl"/>
</dbReference>
<evidence type="ECO:0000256" key="4">
    <source>
        <dbReference type="ARBA" id="ARBA00023015"/>
    </source>
</evidence>
<feature type="region of interest" description="Disordered" evidence="9">
    <location>
        <begin position="514"/>
        <end position="541"/>
    </location>
</feature>
<dbReference type="InterPro" id="IPR036388">
    <property type="entry name" value="WH-like_DNA-bd_sf"/>
</dbReference>
<feature type="compositionally biased region" description="Pro residues" evidence="9">
    <location>
        <begin position="252"/>
        <end position="275"/>
    </location>
</feature>
<dbReference type="InterPro" id="IPR032068">
    <property type="entry name" value="FOXO_KIX-bd"/>
</dbReference>
<dbReference type="PANTHER" id="PTHR45767:SF1">
    <property type="entry name" value="FORKHEAD BOX PROTEIN O1"/>
    <property type="match status" value="1"/>
</dbReference>
<gene>
    <name evidence="11" type="primary">FOXO1</name>
</gene>
<keyword evidence="7 8" id="KW-0539">Nucleus</keyword>
<feature type="domain" description="Fork-head" evidence="10">
    <location>
        <begin position="288"/>
        <end position="382"/>
    </location>
</feature>
<dbReference type="GO" id="GO:0051721">
    <property type="term" value="F:protein phosphatase 2A binding"/>
    <property type="evidence" value="ECO:0007669"/>
    <property type="project" value="Ensembl"/>
</dbReference>
<comment type="subcellular location">
    <subcellularLocation>
        <location evidence="2">Cytoplasm</location>
    </subcellularLocation>
    <subcellularLocation>
        <location evidence="1 8">Nucleus</location>
    </subcellularLocation>
</comment>
<feature type="compositionally biased region" description="Gly residues" evidence="9">
    <location>
        <begin position="155"/>
        <end position="165"/>
    </location>
</feature>
<dbReference type="GO" id="GO:0009267">
    <property type="term" value="P:cellular response to starvation"/>
    <property type="evidence" value="ECO:0007669"/>
    <property type="project" value="Ensembl"/>
</dbReference>
<reference evidence="11" key="3">
    <citation type="submission" date="2025-09" db="UniProtKB">
        <authorList>
            <consortium name="Ensembl"/>
        </authorList>
    </citation>
    <scope>IDENTIFICATION</scope>
</reference>
<dbReference type="SMART" id="SM00339">
    <property type="entry name" value="FH"/>
    <property type="match status" value="1"/>
</dbReference>
<dbReference type="GeneTree" id="ENSGT00940000161558"/>
<dbReference type="SUPFAM" id="SSF46785">
    <property type="entry name" value="Winged helix' DNA-binding domain"/>
    <property type="match status" value="1"/>
</dbReference>
<dbReference type="GO" id="GO:0045732">
    <property type="term" value="P:positive regulation of protein catabolic process"/>
    <property type="evidence" value="ECO:0007669"/>
    <property type="project" value="Ensembl"/>
</dbReference>
<keyword evidence="3" id="KW-0963">Cytoplasm</keyword>
<dbReference type="OMA" id="PPHTHAK"/>
<evidence type="ECO:0000256" key="3">
    <source>
        <dbReference type="ARBA" id="ARBA00022490"/>
    </source>
</evidence>
<dbReference type="GO" id="GO:0042593">
    <property type="term" value="P:glucose homeostasis"/>
    <property type="evidence" value="ECO:0007669"/>
    <property type="project" value="Ensembl"/>
</dbReference>
<dbReference type="GO" id="GO:0008286">
    <property type="term" value="P:insulin receptor signaling pathway"/>
    <property type="evidence" value="ECO:0007669"/>
    <property type="project" value="Ensembl"/>
</dbReference>
<dbReference type="GO" id="GO:0070542">
    <property type="term" value="P:response to fatty acid"/>
    <property type="evidence" value="ECO:0007669"/>
    <property type="project" value="Ensembl"/>
</dbReference>
<dbReference type="HOGENOM" id="CLU_023456_1_1_1"/>
<sequence>MRAAGPRRQRRRWKHSRGNFPWPPSAARRASADCLWAAPAAGGTAARPLAPSLPAALPGNKNHPEAARGAPAPSCQSSPAAGGGRRRGAAIGAARAVPPRREEEEEEEEEGGWRRARAGRSLQSVRAGRPGRCCCSCRRGQGSGSRAGAGFRAAGPGGQAGGPGRRGQESWRSATSSPAPSCGGQPDGAAGAAAGAGAAASGALSADFISNLSLLEESEDFAALPPAAAPPEAAACRCGDFPAPEAGCRLHPPGPPPVPPVPPPVAGLSPGPVPGQPRKSSSSRRNAWGNLSYADLITKAIESSPEKRLTLSQIYEWMVKSVPYFKDKGDSNSSAGWKNSIRHNLSLHSKFIRVQNEGTGKSSWWMLNPEGGKSGKSPRRRAASMDNNSKFAKSRGRAAKKKAALQSGQEGNGDSPGSQFSKWPASPSSHSNDDFDNWSTFRPRTSSNASTISGRLSPILPEQDDLGDGDVHSMVYPSSTTKMTSTLPSLSEMSNSENMENLLDNLNLLSPNTSMTVSTQSSSGTLMQQTPGYSFASSTTSIGSPNPDYRKFTYAQASMSSLTQIPMQTLQDSKSSYGSMSQYNCPAGLLKELLTSDSPPHNDILASVDTGVSQAGGRALGQSVLMVANSVVPNYGSQPPHNKMMNPNARPHQGHNQPAPAVNGRALSHTVNTMSHTSGLNRLSTVKTSLQVPMSHPMQMNAMNPYAPVNSCNGYGRVGIVSLHQEKLPSDLDDMLIERLDCDMESIIRNDLMDGETLDFNFDSVLPNQSFQHSVKTTTHSWVSG</sequence>
<dbReference type="AlphaFoldDB" id="H0ZP39"/>
<dbReference type="InterPro" id="IPR036390">
    <property type="entry name" value="WH_DNA-bd_sf"/>
</dbReference>
<dbReference type="GO" id="GO:0010467">
    <property type="term" value="P:gene expression"/>
    <property type="evidence" value="ECO:0007669"/>
    <property type="project" value="Ensembl"/>
</dbReference>
<feature type="DNA-binding region" description="Fork-head" evidence="8">
    <location>
        <begin position="288"/>
        <end position="382"/>
    </location>
</feature>
<feature type="region of interest" description="Disordered" evidence="9">
    <location>
        <begin position="1"/>
        <end position="200"/>
    </location>
</feature>
<dbReference type="GO" id="GO:0060070">
    <property type="term" value="P:canonical Wnt signaling pathway"/>
    <property type="evidence" value="ECO:0007669"/>
    <property type="project" value="Ensembl"/>
</dbReference>
<dbReference type="PRINTS" id="PR00053">
    <property type="entry name" value="FORKHEAD"/>
</dbReference>
<dbReference type="Pfam" id="PF16675">
    <property type="entry name" value="FOXO_KIX_bdg"/>
    <property type="match status" value="1"/>
</dbReference>
<feature type="compositionally biased region" description="Polar residues" evidence="9">
    <location>
        <begin position="415"/>
        <end position="430"/>
    </location>
</feature>
<dbReference type="GO" id="GO:0071732">
    <property type="term" value="P:cellular response to nitric oxide"/>
    <property type="evidence" value="ECO:0007669"/>
    <property type="project" value="Ensembl"/>
</dbReference>
<dbReference type="Ensembl" id="ENSTGUT00000012505.2">
    <property type="protein sequence ID" value="ENSTGUP00000012368.2"/>
    <property type="gene ID" value="ENSTGUG00000012008.2"/>
</dbReference>
<evidence type="ECO:0000256" key="6">
    <source>
        <dbReference type="ARBA" id="ARBA00023163"/>
    </source>
</evidence>
<dbReference type="GO" id="GO:0006094">
    <property type="term" value="P:gluconeogenesis"/>
    <property type="evidence" value="ECO:0007669"/>
    <property type="project" value="Ensembl"/>
</dbReference>
<reference evidence="11" key="2">
    <citation type="submission" date="2025-08" db="UniProtKB">
        <authorList>
            <consortium name="Ensembl"/>
        </authorList>
    </citation>
    <scope>IDENTIFICATION</scope>
</reference>
<dbReference type="GO" id="GO:0043065">
    <property type="term" value="P:positive regulation of apoptotic process"/>
    <property type="evidence" value="ECO:0007669"/>
    <property type="project" value="Ensembl"/>
</dbReference>
<dbReference type="GO" id="GO:0001568">
    <property type="term" value="P:blood vessel development"/>
    <property type="evidence" value="ECO:0007669"/>
    <property type="project" value="Ensembl"/>
</dbReference>
<dbReference type="GO" id="GO:0045599">
    <property type="term" value="P:negative regulation of fat cell differentiation"/>
    <property type="evidence" value="ECO:0007669"/>
    <property type="project" value="Ensembl"/>
</dbReference>
<dbReference type="GO" id="GO:2000177">
    <property type="term" value="P:regulation of neural precursor cell proliferation"/>
    <property type="evidence" value="ECO:0007669"/>
    <property type="project" value="Ensembl"/>
</dbReference>
<evidence type="ECO:0000256" key="1">
    <source>
        <dbReference type="ARBA" id="ARBA00004123"/>
    </source>
</evidence>
<proteinExistence type="predicted"/>
<evidence type="ECO:0000256" key="5">
    <source>
        <dbReference type="ARBA" id="ARBA00023125"/>
    </source>
</evidence>
<dbReference type="PROSITE" id="PS00658">
    <property type="entry name" value="FORK_HEAD_2"/>
    <property type="match status" value="1"/>
</dbReference>
<keyword evidence="4" id="KW-0805">Transcription regulation</keyword>
<feature type="region of interest" description="Disordered" evidence="9">
    <location>
        <begin position="362"/>
        <end position="467"/>
    </location>
</feature>
<dbReference type="Proteomes" id="UP000007754">
    <property type="component" value="Chromosome 1"/>
</dbReference>
<dbReference type="GO" id="GO:0071455">
    <property type="term" value="P:cellular response to hyperoxia"/>
    <property type="evidence" value="ECO:0007669"/>
    <property type="project" value="Ensembl"/>
</dbReference>